<name>Q6IK31_DROME</name>
<dbReference type="EMBL" id="BK002535">
    <property type="protein sequence ID" value="DAA04041.1"/>
    <property type="molecule type" value="Genomic_DNA"/>
</dbReference>
<dbReference type="AlphaFoldDB" id="Q6IK31"/>
<organism evidence="1">
    <name type="scientific">Drosophila melanogaster</name>
    <name type="common">Fruit fly</name>
    <dbReference type="NCBI Taxonomy" id="7227"/>
    <lineage>
        <taxon>Eukaryota</taxon>
        <taxon>Metazoa</taxon>
        <taxon>Ecdysozoa</taxon>
        <taxon>Arthropoda</taxon>
        <taxon>Hexapoda</taxon>
        <taxon>Insecta</taxon>
        <taxon>Pterygota</taxon>
        <taxon>Neoptera</taxon>
        <taxon>Endopterygota</taxon>
        <taxon>Diptera</taxon>
        <taxon>Brachycera</taxon>
        <taxon>Muscomorpha</taxon>
        <taxon>Ephydroidea</taxon>
        <taxon>Drosophilidae</taxon>
        <taxon>Drosophila</taxon>
        <taxon>Sophophora</taxon>
    </lineage>
</organism>
<accession>Q6IK31</accession>
<reference evidence="1" key="1">
    <citation type="journal article" date="2003" name="Genome Biol.">
        <title>An integrated gene annotation and transcriptional profiling approach towards the full gene content of the Drosophila genome.</title>
        <authorList>
            <person name="Hild M."/>
            <person name="Beckmann B."/>
            <person name="Haas S.A."/>
            <person name="Koch B."/>
            <person name="Solovyev V."/>
            <person name="Busold C."/>
            <person name="Fellenberg K."/>
            <person name="Boutros M."/>
            <person name="Vingron M."/>
            <person name="Sauer F."/>
            <person name="Hoheisel J.D."/>
            <person name="Paro R."/>
        </authorList>
    </citation>
    <scope>NUCLEOTIDE SEQUENCE</scope>
</reference>
<gene>
    <name evidence="1" type="ORF">HDC13477</name>
</gene>
<proteinExistence type="predicted"/>
<sequence length="174" mass="19700">MDVDVNVDVDVDVVLGQDVAEYGQQDLQLDFDWHLDGLASVTQLANFLALSVRRTPKHQSMFSVIHEECRRLKNEEAKTEKWSTPSVNNRNERAEHGLLKRKTAFYDGNKLVPGMELIRNPKRFSAAESGSRDVEGAGHPESESVIGGICKAKEELQAGFQRRRGQRLWLKLIK</sequence>
<protein>
    <submittedName>
        <fullName evidence="1">HDC13477</fullName>
    </submittedName>
</protein>
<evidence type="ECO:0000313" key="1">
    <source>
        <dbReference type="EMBL" id="DAA04041.1"/>
    </source>
</evidence>